<dbReference type="Proteomes" id="UP000604001">
    <property type="component" value="Unassembled WGS sequence"/>
</dbReference>
<dbReference type="PANTHER" id="PTHR44688:SF16">
    <property type="entry name" value="DNA-BINDING TRANSCRIPTIONAL ACTIVATOR DEVR_DOSR"/>
    <property type="match status" value="1"/>
</dbReference>
<keyword evidence="1" id="KW-0805">Transcription regulation</keyword>
<dbReference type="Pfam" id="PF00196">
    <property type="entry name" value="GerE"/>
    <property type="match status" value="1"/>
</dbReference>
<sequence length="198" mass="21574">MDQPTRIGVLSGFEIIRTALATLLHDHVVVELDAPPWPADLDLVVFDRHACATQRHALTAAHGLVRLALLDDQRAGGPPTLAQTFATGGVIPAAASNHEIRDAILRAAREEDLTVADNHSQFDPALRLSGQEERTLRLVAAGLSNVQIATEMLIGVNTVKVYVRQAYRKIGVVRRSQAVAWVYGQQRHSRTVEPEASV</sequence>
<keyword evidence="6" id="KW-1185">Reference proteome</keyword>
<evidence type="ECO:0000256" key="2">
    <source>
        <dbReference type="ARBA" id="ARBA00023125"/>
    </source>
</evidence>
<feature type="domain" description="HTH luxR-type" evidence="4">
    <location>
        <begin position="121"/>
        <end position="186"/>
    </location>
</feature>
<evidence type="ECO:0000256" key="1">
    <source>
        <dbReference type="ARBA" id="ARBA00023015"/>
    </source>
</evidence>
<reference evidence="5 6" key="1">
    <citation type="submission" date="2020-08" db="EMBL/GenBank/DDBJ databases">
        <title>novel species in genus Nocardioides.</title>
        <authorList>
            <person name="Zhang G."/>
        </authorList>
    </citation>
    <scope>NUCLEOTIDE SEQUENCE [LARGE SCALE GENOMIC DNA]</scope>
    <source>
        <strain evidence="5 6">SC8A-24</strain>
    </source>
</reference>
<evidence type="ECO:0000313" key="6">
    <source>
        <dbReference type="Proteomes" id="UP000604001"/>
    </source>
</evidence>
<dbReference type="SUPFAM" id="SSF46894">
    <property type="entry name" value="C-terminal effector domain of the bipartite response regulators"/>
    <property type="match status" value="1"/>
</dbReference>
<evidence type="ECO:0000256" key="3">
    <source>
        <dbReference type="ARBA" id="ARBA00023163"/>
    </source>
</evidence>
<dbReference type="RefSeq" id="WP_186344165.1">
    <property type="nucleotide sequence ID" value="NZ_BMMR01000001.1"/>
</dbReference>
<protein>
    <submittedName>
        <fullName evidence="5">Helix-turn-helix transcriptional regulator</fullName>
    </submittedName>
</protein>
<dbReference type="InterPro" id="IPR000792">
    <property type="entry name" value="Tscrpt_reg_LuxR_C"/>
</dbReference>
<dbReference type="SMART" id="SM00421">
    <property type="entry name" value="HTH_LUXR"/>
    <property type="match status" value="1"/>
</dbReference>
<gene>
    <name evidence="5" type="ORF">H7344_01035</name>
</gene>
<dbReference type="InterPro" id="IPR036388">
    <property type="entry name" value="WH-like_DNA-bd_sf"/>
</dbReference>
<evidence type="ECO:0000313" key="5">
    <source>
        <dbReference type="EMBL" id="MBC2958875.1"/>
    </source>
</evidence>
<dbReference type="InterPro" id="IPR016032">
    <property type="entry name" value="Sig_transdc_resp-reg_C-effctor"/>
</dbReference>
<dbReference type="CDD" id="cd06170">
    <property type="entry name" value="LuxR_C_like"/>
    <property type="match status" value="1"/>
</dbReference>
<dbReference type="PROSITE" id="PS50043">
    <property type="entry name" value="HTH_LUXR_2"/>
    <property type="match status" value="1"/>
</dbReference>
<accession>A0ABR6U396</accession>
<dbReference type="EMBL" id="JACMYC010000001">
    <property type="protein sequence ID" value="MBC2958875.1"/>
    <property type="molecule type" value="Genomic_DNA"/>
</dbReference>
<keyword evidence="2" id="KW-0238">DNA-binding</keyword>
<keyword evidence="3" id="KW-0804">Transcription</keyword>
<proteinExistence type="predicted"/>
<comment type="caution">
    <text evidence="5">The sequence shown here is derived from an EMBL/GenBank/DDBJ whole genome shotgun (WGS) entry which is preliminary data.</text>
</comment>
<organism evidence="5 6">
    <name type="scientific">Nocardioides deserti</name>
    <dbReference type="NCBI Taxonomy" id="1588644"/>
    <lineage>
        <taxon>Bacteria</taxon>
        <taxon>Bacillati</taxon>
        <taxon>Actinomycetota</taxon>
        <taxon>Actinomycetes</taxon>
        <taxon>Propionibacteriales</taxon>
        <taxon>Nocardioidaceae</taxon>
        <taxon>Nocardioides</taxon>
    </lineage>
</organism>
<dbReference type="PRINTS" id="PR00038">
    <property type="entry name" value="HTHLUXR"/>
</dbReference>
<dbReference type="Gene3D" id="1.10.10.10">
    <property type="entry name" value="Winged helix-like DNA-binding domain superfamily/Winged helix DNA-binding domain"/>
    <property type="match status" value="1"/>
</dbReference>
<evidence type="ECO:0000259" key="4">
    <source>
        <dbReference type="PROSITE" id="PS50043"/>
    </source>
</evidence>
<dbReference type="PANTHER" id="PTHR44688">
    <property type="entry name" value="DNA-BINDING TRANSCRIPTIONAL ACTIVATOR DEVR_DOSR"/>
    <property type="match status" value="1"/>
</dbReference>
<name>A0ABR6U396_9ACTN</name>